<dbReference type="Proteomes" id="UP000293874">
    <property type="component" value="Unassembled WGS sequence"/>
</dbReference>
<dbReference type="PROSITE" id="PS50043">
    <property type="entry name" value="HTH_LUXR_2"/>
    <property type="match status" value="1"/>
</dbReference>
<keyword evidence="3 8" id="KW-0238">DNA-binding</keyword>
<dbReference type="InterPro" id="IPR039420">
    <property type="entry name" value="WalR-like"/>
</dbReference>
<dbReference type="SMART" id="SM00448">
    <property type="entry name" value="REC"/>
    <property type="match status" value="1"/>
</dbReference>
<dbReference type="GO" id="GO:0006355">
    <property type="term" value="P:regulation of DNA-templated transcription"/>
    <property type="evidence" value="ECO:0007669"/>
    <property type="project" value="InterPro"/>
</dbReference>
<evidence type="ECO:0000313" key="9">
    <source>
        <dbReference type="Proteomes" id="UP000293874"/>
    </source>
</evidence>
<feature type="modified residue" description="4-aspartylphosphate" evidence="5">
    <location>
        <position position="56"/>
    </location>
</feature>
<dbReference type="InterPro" id="IPR000792">
    <property type="entry name" value="Tscrpt_reg_LuxR_C"/>
</dbReference>
<dbReference type="SUPFAM" id="SSF52172">
    <property type="entry name" value="CheY-like"/>
    <property type="match status" value="1"/>
</dbReference>
<dbReference type="EMBL" id="SGXA01000001">
    <property type="protein sequence ID" value="RZS76372.1"/>
    <property type="molecule type" value="Genomic_DNA"/>
</dbReference>
<dbReference type="CDD" id="cd17535">
    <property type="entry name" value="REC_NarL-like"/>
    <property type="match status" value="1"/>
</dbReference>
<accession>A0A4Q7N5N7</accession>
<dbReference type="Pfam" id="PF00196">
    <property type="entry name" value="GerE"/>
    <property type="match status" value="1"/>
</dbReference>
<keyword evidence="9" id="KW-1185">Reference proteome</keyword>
<evidence type="ECO:0000313" key="8">
    <source>
        <dbReference type="EMBL" id="RZS76372.1"/>
    </source>
</evidence>
<dbReference type="AlphaFoldDB" id="A0A4Q7N5N7"/>
<evidence type="ECO:0000256" key="2">
    <source>
        <dbReference type="ARBA" id="ARBA00023015"/>
    </source>
</evidence>
<dbReference type="InterPro" id="IPR011006">
    <property type="entry name" value="CheY-like_superfamily"/>
</dbReference>
<dbReference type="PANTHER" id="PTHR43214">
    <property type="entry name" value="TWO-COMPONENT RESPONSE REGULATOR"/>
    <property type="match status" value="1"/>
</dbReference>
<dbReference type="SUPFAM" id="SSF46894">
    <property type="entry name" value="C-terminal effector domain of the bipartite response regulators"/>
    <property type="match status" value="1"/>
</dbReference>
<sequence length="220" mass="25691">MKPPYQSVLVIDDHKMIINGIRVTIEHLFEQFHEAYSGESGVEQAVKHQPQLVIVDFRLPDIEGNMVVKEVRYKCPQSRILAYSFNFDENAVNKMFSVGVNGYVLKNEDEGEFLKAIETIMLGRDYYCREARNHIINRISFQDDNTRHLIQDMEFTSKEVEIIRLICYQKTAREISDQVYLSERTVEQYRSNINKRIGARNLVGVIKFALKNGLIRIEEL</sequence>
<dbReference type="Pfam" id="PF00072">
    <property type="entry name" value="Response_reg"/>
    <property type="match status" value="1"/>
</dbReference>
<evidence type="ECO:0000259" key="7">
    <source>
        <dbReference type="PROSITE" id="PS50110"/>
    </source>
</evidence>
<comment type="caution">
    <text evidence="8">The sequence shown here is derived from an EMBL/GenBank/DDBJ whole genome shotgun (WGS) entry which is preliminary data.</text>
</comment>
<gene>
    <name evidence="8" type="ORF">EV199_2255</name>
</gene>
<keyword evidence="1 5" id="KW-0597">Phosphoprotein</keyword>
<dbReference type="Gene3D" id="3.40.50.2300">
    <property type="match status" value="1"/>
</dbReference>
<dbReference type="RefSeq" id="WP_130540676.1">
    <property type="nucleotide sequence ID" value="NZ_CP042431.1"/>
</dbReference>
<evidence type="ECO:0000256" key="3">
    <source>
        <dbReference type="ARBA" id="ARBA00023125"/>
    </source>
</evidence>
<evidence type="ECO:0000256" key="1">
    <source>
        <dbReference type="ARBA" id="ARBA00022553"/>
    </source>
</evidence>
<evidence type="ECO:0000256" key="4">
    <source>
        <dbReference type="ARBA" id="ARBA00023163"/>
    </source>
</evidence>
<dbReference type="InterPro" id="IPR001789">
    <property type="entry name" value="Sig_transdc_resp-reg_receiver"/>
</dbReference>
<dbReference type="SMART" id="SM00421">
    <property type="entry name" value="HTH_LUXR"/>
    <property type="match status" value="1"/>
</dbReference>
<evidence type="ECO:0000256" key="5">
    <source>
        <dbReference type="PROSITE-ProRule" id="PRU00169"/>
    </source>
</evidence>
<dbReference type="GO" id="GO:0003677">
    <property type="term" value="F:DNA binding"/>
    <property type="evidence" value="ECO:0007669"/>
    <property type="project" value="UniProtKB-KW"/>
</dbReference>
<dbReference type="CDD" id="cd06170">
    <property type="entry name" value="LuxR_C_like"/>
    <property type="match status" value="1"/>
</dbReference>
<dbReference type="PANTHER" id="PTHR43214:SF41">
    <property type="entry name" value="NITRATE_NITRITE RESPONSE REGULATOR PROTEIN NARP"/>
    <property type="match status" value="1"/>
</dbReference>
<evidence type="ECO:0000259" key="6">
    <source>
        <dbReference type="PROSITE" id="PS50043"/>
    </source>
</evidence>
<name>A0A4Q7N5N7_9BACT</name>
<keyword evidence="4" id="KW-0804">Transcription</keyword>
<reference evidence="8 9" key="1">
    <citation type="submission" date="2019-02" db="EMBL/GenBank/DDBJ databases">
        <title>Genomic Encyclopedia of Type Strains, Phase IV (KMG-IV): sequencing the most valuable type-strain genomes for metagenomic binning, comparative biology and taxonomic classification.</title>
        <authorList>
            <person name="Goeker M."/>
        </authorList>
    </citation>
    <scope>NUCLEOTIDE SEQUENCE [LARGE SCALE GENOMIC DNA]</scope>
    <source>
        <strain evidence="8 9">DSM 18116</strain>
    </source>
</reference>
<organism evidence="8 9">
    <name type="scientific">Pseudobacter ginsenosidimutans</name>
    <dbReference type="NCBI Taxonomy" id="661488"/>
    <lineage>
        <taxon>Bacteria</taxon>
        <taxon>Pseudomonadati</taxon>
        <taxon>Bacteroidota</taxon>
        <taxon>Chitinophagia</taxon>
        <taxon>Chitinophagales</taxon>
        <taxon>Chitinophagaceae</taxon>
        <taxon>Pseudobacter</taxon>
    </lineage>
</organism>
<dbReference type="InterPro" id="IPR016032">
    <property type="entry name" value="Sig_transdc_resp-reg_C-effctor"/>
</dbReference>
<feature type="domain" description="Response regulatory" evidence="7">
    <location>
        <begin position="7"/>
        <end position="121"/>
    </location>
</feature>
<keyword evidence="2" id="KW-0805">Transcription regulation</keyword>
<dbReference type="GO" id="GO:0000160">
    <property type="term" value="P:phosphorelay signal transduction system"/>
    <property type="evidence" value="ECO:0007669"/>
    <property type="project" value="InterPro"/>
</dbReference>
<dbReference type="OrthoDB" id="651456at2"/>
<dbReference type="InterPro" id="IPR058245">
    <property type="entry name" value="NreC/VraR/RcsB-like_REC"/>
</dbReference>
<proteinExistence type="predicted"/>
<protein>
    <submittedName>
        <fullName evidence="8">DNA-binding NarL/FixJ family response regulator</fullName>
    </submittedName>
</protein>
<dbReference type="PROSITE" id="PS50110">
    <property type="entry name" value="RESPONSE_REGULATORY"/>
    <property type="match status" value="1"/>
</dbReference>
<feature type="domain" description="HTH luxR-type" evidence="6">
    <location>
        <begin position="148"/>
        <end position="213"/>
    </location>
</feature>